<dbReference type="SUPFAM" id="SSF51126">
    <property type="entry name" value="Pectin lyase-like"/>
    <property type="match status" value="1"/>
</dbReference>
<dbReference type="RefSeq" id="WP_011478850.1">
    <property type="nucleotide sequence ID" value="NC_007947.1"/>
</dbReference>
<feature type="transmembrane region" description="Helical" evidence="1">
    <location>
        <begin position="43"/>
        <end position="66"/>
    </location>
</feature>
<keyword evidence="4" id="KW-1185">Reference proteome</keyword>
<dbReference type="Pfam" id="PF05860">
    <property type="entry name" value="TPS"/>
    <property type="match status" value="1"/>
</dbReference>
<dbReference type="GO" id="GO:0003824">
    <property type="term" value="F:catalytic activity"/>
    <property type="evidence" value="ECO:0007669"/>
    <property type="project" value="UniProtKB-ARBA"/>
</dbReference>
<keyword evidence="1" id="KW-1133">Transmembrane helix</keyword>
<dbReference type="SMART" id="SM00912">
    <property type="entry name" value="Haemagg_act"/>
    <property type="match status" value="1"/>
</dbReference>
<protein>
    <submittedName>
        <fullName evidence="3">Adhesin HecA 20-residue repeat x2</fullName>
    </submittedName>
</protein>
<name>Q1H434_METFK</name>
<dbReference type="Proteomes" id="UP000002440">
    <property type="component" value="Chromosome"/>
</dbReference>
<organism evidence="3 4">
    <name type="scientific">Methylobacillus flagellatus (strain ATCC 51484 / DSM 6875 / VKM B-1610 / KT)</name>
    <dbReference type="NCBI Taxonomy" id="265072"/>
    <lineage>
        <taxon>Bacteria</taxon>
        <taxon>Pseudomonadati</taxon>
        <taxon>Pseudomonadota</taxon>
        <taxon>Betaproteobacteria</taxon>
        <taxon>Nitrosomonadales</taxon>
        <taxon>Methylophilaceae</taxon>
        <taxon>Methylobacillus</taxon>
    </lineage>
</organism>
<dbReference type="InterPro" id="IPR024973">
    <property type="entry name" value="ESPR"/>
</dbReference>
<dbReference type="eggNOG" id="COG3210">
    <property type="taxonomic scope" value="Bacteria"/>
</dbReference>
<dbReference type="STRING" id="265072.Mfla_0483"/>
<dbReference type="OrthoDB" id="5666689at2"/>
<gene>
    <name evidence="3" type="ordered locus">Mfla_0483</name>
</gene>
<dbReference type="EMBL" id="CP000284">
    <property type="protein sequence ID" value="ABE48753.1"/>
    <property type="molecule type" value="Genomic_DNA"/>
</dbReference>
<dbReference type="NCBIfam" id="TIGR01901">
    <property type="entry name" value="adhes_NPXG"/>
    <property type="match status" value="1"/>
</dbReference>
<evidence type="ECO:0000259" key="2">
    <source>
        <dbReference type="SMART" id="SM00912"/>
    </source>
</evidence>
<dbReference type="Gene3D" id="2.160.20.10">
    <property type="entry name" value="Single-stranded right-handed beta-helix, Pectin lyase-like"/>
    <property type="match status" value="1"/>
</dbReference>
<dbReference type="InterPro" id="IPR008638">
    <property type="entry name" value="FhaB/CdiA-like_TPS"/>
</dbReference>
<feature type="domain" description="Filamentous haemagglutinin FhaB/tRNA nuclease CdiA-like TPS" evidence="2">
    <location>
        <begin position="92"/>
        <end position="212"/>
    </location>
</feature>
<dbReference type="Pfam" id="PF13332">
    <property type="entry name" value="Fil_haemagg_2"/>
    <property type="match status" value="2"/>
</dbReference>
<keyword evidence="1" id="KW-0472">Membrane</keyword>
<evidence type="ECO:0000313" key="3">
    <source>
        <dbReference type="EMBL" id="ABE48753.1"/>
    </source>
</evidence>
<dbReference type="eggNOG" id="COG4582">
    <property type="taxonomic scope" value="Bacteria"/>
</dbReference>
<reference evidence="3 4" key="1">
    <citation type="submission" date="2006-03" db="EMBL/GenBank/DDBJ databases">
        <title>Complete sequence of Methylobacillus flagellatus KT.</title>
        <authorList>
            <consortium name="US DOE Joint Genome Institute"/>
            <person name="Copeland A."/>
            <person name="Lucas S."/>
            <person name="Lapidus A."/>
            <person name="Barry K."/>
            <person name="Detter J.C."/>
            <person name="Glavina del Rio T."/>
            <person name="Hammon N."/>
            <person name="Israni S."/>
            <person name="Dalin E."/>
            <person name="Tice H."/>
            <person name="Pitluck S."/>
            <person name="Brettin T."/>
            <person name="Bruce D."/>
            <person name="Han C."/>
            <person name="Tapia R."/>
            <person name="Saunders E."/>
            <person name="Gilna P."/>
            <person name="Schmutz J."/>
            <person name="Larimer F."/>
            <person name="Land M."/>
            <person name="Kyrpides N."/>
            <person name="Anderson I."/>
            <person name="Richardson P."/>
        </authorList>
    </citation>
    <scope>NUCLEOTIDE SEQUENCE [LARGE SCALE GENOMIC DNA]</scope>
    <source>
        <strain evidence="4">KT / ATCC 51484 / DSM 6875</strain>
    </source>
</reference>
<dbReference type="KEGG" id="mfa:Mfla_0483"/>
<dbReference type="InterPro" id="IPR025157">
    <property type="entry name" value="Hemagglutinin_rpt"/>
</dbReference>
<evidence type="ECO:0000256" key="1">
    <source>
        <dbReference type="SAM" id="Phobius"/>
    </source>
</evidence>
<proteinExistence type="predicted"/>
<sequence length="1998" mass="206658">MNKHRYRLIYNRARGLMMAVAENTATRRTTLGTHSDAVRESPALALAHIAPLPLTIMLMLGTVIIMPGTAKAEIIADPSAPPSQQPIIDNTANGLPLVNIQTPSTAGVSRNTYSQFDINTHGAILNNSNTNVQTQLGGWIQGNPLLAGGMARVILNEVNSSSPSLLNGFIEIAGSRAQLVIANPAGISCNGCGFINANRATLTTGNPIVNGGNLLGYRVGGGNISFLGNGMDARHADYTDIITRAVEINAGIWAKQLNITTGNNHINIDNHGNPTVISRLTPASSATAPAFAVDVAALGGMYAGKIHLIGTEAGLGVRNAGSIGASVGEIVVTADGRIVNTGTLAAHTNLDIATNQDLQNAGTINANARVSLNAGDIDNTGEISSASTILLSQATLTNRGTIDGDNTHINAGRLDNIGHGSIFGDHLSIQAGEINNLAESVNGTTTAAIMAGRTRLDIATSTLLNSDNAMLFSGGDIAIGGILDAAGIATGHAASIINRDATIEALGNMVINANGLQNLNTGLQVGRTAETTAGYDKFTPAGQGVVWDSADYPGAQIGNVHVVWRSAGPYTFREYTRYQGTLYTSHTEVIASTPGRILAEGNMQITGNLLNSDSQIIAGEVLDISGATVQNVNTEGQTIARHSGGAWYYDWDGKDNEYDIDYLGNHSPGNIVTTYNLATTRLEGNAAPPTSGTVVAGNPSAVSNNALFQALPDTAADYLIETNPRFTNYRTWLSSDYMVQQLSFDPAITQKRLGDGFYEQRLVREQIAELTGRRFLESYADDEAQYQALMNAGLTMASQMQLIPGVALSAEQIAQLTSDIVWLVEQEVTLPGGTIAKALVPQVYVRLQDGDLNPTTGIMAGNSININATDTITNGGTLAGRTLAVLNADNIQNLGGNISADVTVLKATGNIDNIGGTIMAGNALVLEAGSDINIESTTQSHAQTIGASSFSRTNLDRVAGLYVSNPDAVLVASAGNDLNLMAASIVNSGDHGATSLEAGHDINLGTVQVAEQNNSVRNAKNRVSYGSIQDIGTNIHTSGNISLQAGSDISIKAGNLNSENGNLGIAASGDITITSGEAGSNFDLARKTKRSSGLSSTTRTYRTIAESTEAIGSTLSADTISLQAGTPAGIASADTGNINITGSHVVSTNATSLNASGDINLNTADNTSYTFNQKTTKKSGFSASGSSIGYGTSNLSQKQTGTTITQTGSTVGSVEGDVTIQAGNTYTQIASDVLAPQGDIEISAQQVNITAGNNTSTQTTETKFKQSGLTLAITSPVISAIQTAEQMKQAASNTSGVRMQALAAGTTALAAKNAFDSTQQALSAAPTSNSVTNAANQAGGVNLSLSIGTSKSSSTSTQTSSTAQGSTVMAGGDVNITATGAGEQSDINVIGSTIKADGDVSLKADDKVNLIAAQNTETLNNKNKNSSASVGISIGSNGLAVTASASQGKGKANGTDITWTESVVEAGNKVTLESGTDTNIIGSQVRGDQVVADVGTTGKGNLNIQSLQDISTYDSKQKSTGISVSMPIGAGMAGGSFSSSNTKIKSDYASVNEQAGIYSGDGGFQINVKGNTDLKGAVIASTGTAIAENRNNLSTGTLTVSDIKNQAEYDAKATSATIGGGIQAGLPQLSGAGMGSDTGQASSTTVSAISGGTVDITNDAEQQTKSGTDAATTVALLNRDVHVDEQGNAVDSQGNSTANTIAPIFDAEKVAKEIQAQVQITEAFGQQAHYAVGQYVQEKRRALQQQLKEAVTPEEKSIIQSQLKDLRLQEQVMNVLIGAVTGQLDTVLGKEALSTAAEKMREITIANSSLFKGITDGNTVLNNTSGESEGVRGDGIKGGGTRVDLDNICGPDNARCVTRKDENGNNVLVLKDGMVQWHPDNNISLAEFLKSPEGQKAAGATGGIQGWLGTLFGHEYQPGSWQDKLIEAFGGTHDYIGGQITGLYDEQGNTKRGMESTERFIRDRVSELAILPSTPFAMAELLPPEVWTAISILLKGAK</sequence>
<dbReference type="InterPro" id="IPR012334">
    <property type="entry name" value="Pectin_lyas_fold"/>
</dbReference>
<dbReference type="InterPro" id="IPR011050">
    <property type="entry name" value="Pectin_lyase_fold/virulence"/>
</dbReference>
<accession>Q1H434</accession>
<dbReference type="Pfam" id="PF13018">
    <property type="entry name" value="ESPR"/>
    <property type="match status" value="1"/>
</dbReference>
<dbReference type="HOGENOM" id="CLU_000043_2_1_4"/>
<evidence type="ECO:0000313" key="4">
    <source>
        <dbReference type="Proteomes" id="UP000002440"/>
    </source>
</evidence>
<keyword evidence="1" id="KW-0812">Transmembrane</keyword>